<dbReference type="Pfam" id="PF17921">
    <property type="entry name" value="Integrase_H2C2"/>
    <property type="match status" value="1"/>
</dbReference>
<sequence>MSALRKLVDLLKIPRSERDSKEKSITDQYTIENSGLYRLVEEGGKATKLYVIPSPIRKSVVVRYHDLAVHFSLDRTLRGIKQRNWFPRRQHTRSCIECFFTKTPGGRIPGKLHNMPPGERPFSIIHMDHMGPTWRKDSWKSQLKPYNNDDTLTKTREKTVTMKEVRRKKTRTQKIQNKSEKKLKSHGHGTDDCQPTYKTMK</sequence>
<evidence type="ECO:0000313" key="3">
    <source>
        <dbReference type="EMBL" id="KAK9744615.1"/>
    </source>
</evidence>
<protein>
    <submittedName>
        <fullName evidence="3">Integrase zinc binding domain</fullName>
    </submittedName>
</protein>
<reference evidence="3 4" key="1">
    <citation type="journal article" date="2024" name="BMC Genomics">
        <title>De novo assembly and annotation of Popillia japonica's genome with initial clues to its potential as an invasive pest.</title>
        <authorList>
            <person name="Cucini C."/>
            <person name="Boschi S."/>
            <person name="Funari R."/>
            <person name="Cardaioli E."/>
            <person name="Iannotti N."/>
            <person name="Marturano G."/>
            <person name="Paoli F."/>
            <person name="Bruttini M."/>
            <person name="Carapelli A."/>
            <person name="Frati F."/>
            <person name="Nardi F."/>
        </authorList>
    </citation>
    <scope>NUCLEOTIDE SEQUENCE [LARGE SCALE GENOMIC DNA]</scope>
    <source>
        <strain evidence="3">DMR45628</strain>
    </source>
</reference>
<dbReference type="InterPro" id="IPR041588">
    <property type="entry name" value="Integrase_H2C2"/>
</dbReference>
<accession>A0AAW1MEH1</accession>
<feature type="region of interest" description="Disordered" evidence="1">
    <location>
        <begin position="164"/>
        <end position="201"/>
    </location>
</feature>
<dbReference type="EMBL" id="JASPKY010000056">
    <property type="protein sequence ID" value="KAK9744615.1"/>
    <property type="molecule type" value="Genomic_DNA"/>
</dbReference>
<dbReference type="Proteomes" id="UP001458880">
    <property type="component" value="Unassembled WGS sequence"/>
</dbReference>
<organism evidence="3 4">
    <name type="scientific">Popillia japonica</name>
    <name type="common">Japanese beetle</name>
    <dbReference type="NCBI Taxonomy" id="7064"/>
    <lineage>
        <taxon>Eukaryota</taxon>
        <taxon>Metazoa</taxon>
        <taxon>Ecdysozoa</taxon>
        <taxon>Arthropoda</taxon>
        <taxon>Hexapoda</taxon>
        <taxon>Insecta</taxon>
        <taxon>Pterygota</taxon>
        <taxon>Neoptera</taxon>
        <taxon>Endopterygota</taxon>
        <taxon>Coleoptera</taxon>
        <taxon>Polyphaga</taxon>
        <taxon>Scarabaeiformia</taxon>
        <taxon>Scarabaeidae</taxon>
        <taxon>Rutelinae</taxon>
        <taxon>Popillia</taxon>
    </lineage>
</organism>
<feature type="domain" description="Integrase zinc-binding" evidence="2">
    <location>
        <begin position="52"/>
        <end position="103"/>
    </location>
</feature>
<dbReference type="AlphaFoldDB" id="A0AAW1MEH1"/>
<keyword evidence="4" id="KW-1185">Reference proteome</keyword>
<name>A0AAW1MEH1_POPJA</name>
<gene>
    <name evidence="3" type="ORF">QE152_g7575</name>
</gene>
<evidence type="ECO:0000256" key="1">
    <source>
        <dbReference type="SAM" id="MobiDB-lite"/>
    </source>
</evidence>
<evidence type="ECO:0000259" key="2">
    <source>
        <dbReference type="Pfam" id="PF17921"/>
    </source>
</evidence>
<dbReference type="Gene3D" id="1.10.340.70">
    <property type="match status" value="1"/>
</dbReference>
<proteinExistence type="predicted"/>
<comment type="caution">
    <text evidence="3">The sequence shown here is derived from an EMBL/GenBank/DDBJ whole genome shotgun (WGS) entry which is preliminary data.</text>
</comment>
<evidence type="ECO:0000313" key="4">
    <source>
        <dbReference type="Proteomes" id="UP001458880"/>
    </source>
</evidence>